<feature type="compositionally biased region" description="Basic residues" evidence="1">
    <location>
        <begin position="204"/>
        <end position="218"/>
    </location>
</feature>
<evidence type="ECO:0000313" key="4">
    <source>
        <dbReference type="EMBL" id="CAB9517592.1"/>
    </source>
</evidence>
<keyword evidence="2" id="KW-1133">Transmembrane helix</keyword>
<feature type="region of interest" description="Disordered" evidence="1">
    <location>
        <begin position="194"/>
        <end position="221"/>
    </location>
</feature>
<evidence type="ECO:0000256" key="1">
    <source>
        <dbReference type="SAM" id="MobiDB-lite"/>
    </source>
</evidence>
<dbReference type="EMBL" id="CAICTM010000866">
    <property type="protein sequence ID" value="CAB9517592.1"/>
    <property type="molecule type" value="Genomic_DNA"/>
</dbReference>
<protein>
    <submittedName>
        <fullName evidence="4">Uncharacterized protein</fullName>
    </submittedName>
</protein>
<feature type="signal peptide" evidence="3">
    <location>
        <begin position="1"/>
        <end position="20"/>
    </location>
</feature>
<keyword evidence="2" id="KW-0472">Membrane</keyword>
<keyword evidence="3" id="KW-0732">Signal</keyword>
<name>A0A9N8EAL6_9STRA</name>
<dbReference type="OrthoDB" id="48246at2759"/>
<feature type="compositionally biased region" description="Basic and acidic residues" evidence="1">
    <location>
        <begin position="194"/>
        <end position="203"/>
    </location>
</feature>
<evidence type="ECO:0000256" key="3">
    <source>
        <dbReference type="SAM" id="SignalP"/>
    </source>
</evidence>
<keyword evidence="5" id="KW-1185">Reference proteome</keyword>
<gene>
    <name evidence="4" type="ORF">SEMRO_867_G213150.1</name>
</gene>
<organism evidence="4 5">
    <name type="scientific">Seminavis robusta</name>
    <dbReference type="NCBI Taxonomy" id="568900"/>
    <lineage>
        <taxon>Eukaryota</taxon>
        <taxon>Sar</taxon>
        <taxon>Stramenopiles</taxon>
        <taxon>Ochrophyta</taxon>
        <taxon>Bacillariophyta</taxon>
        <taxon>Bacillariophyceae</taxon>
        <taxon>Bacillariophycidae</taxon>
        <taxon>Naviculales</taxon>
        <taxon>Naviculaceae</taxon>
        <taxon>Seminavis</taxon>
    </lineage>
</organism>
<proteinExistence type="predicted"/>
<reference evidence="4" key="1">
    <citation type="submission" date="2020-06" db="EMBL/GenBank/DDBJ databases">
        <authorList>
            <consortium name="Plant Systems Biology data submission"/>
        </authorList>
    </citation>
    <scope>NUCLEOTIDE SEQUENCE</scope>
    <source>
        <strain evidence="4">D6</strain>
    </source>
</reference>
<evidence type="ECO:0000313" key="5">
    <source>
        <dbReference type="Proteomes" id="UP001153069"/>
    </source>
</evidence>
<dbReference type="AlphaFoldDB" id="A0A9N8EAL6"/>
<dbReference type="Proteomes" id="UP001153069">
    <property type="component" value="Unassembled WGS sequence"/>
</dbReference>
<keyword evidence="2" id="KW-0812">Transmembrane</keyword>
<feature type="transmembrane region" description="Helical" evidence="2">
    <location>
        <begin position="98"/>
        <end position="118"/>
    </location>
</feature>
<sequence>MMRPFSLLLFLSARSLSSQAWIHSGPNTRLSCFSRVSTQTRTTCSTTVLRLASSEDDNRGPLSSIFQPYDTKIPPELRDEIYAAEANTPAAQERGTRVATYALIAFIGIVLAFFNAFITELRNSPIPPEVDITDPLAYAGFSWVASNPITGFLFMNKLGGGICLLGGAGAGLMAEAELDTKRINAEKIFEELQRRREKKEKQKAPKRNKKKRRSGKEKKRMEALSEIIVQDDKEETATAAVTEEPTVVAAVEEKPKEEEGDGLLGKIKGFYDKADSMAASQALLLNKEMEDRGMIVKITDETGLKVIGKEEAAKLQQEKEAQAGKKD</sequence>
<accession>A0A9N8EAL6</accession>
<evidence type="ECO:0000256" key="2">
    <source>
        <dbReference type="SAM" id="Phobius"/>
    </source>
</evidence>
<comment type="caution">
    <text evidence="4">The sequence shown here is derived from an EMBL/GenBank/DDBJ whole genome shotgun (WGS) entry which is preliminary data.</text>
</comment>
<feature type="chain" id="PRO_5040130859" evidence="3">
    <location>
        <begin position="21"/>
        <end position="327"/>
    </location>
</feature>